<evidence type="ECO:0000313" key="5">
    <source>
        <dbReference type="EMBL" id="SOB88273.1"/>
    </source>
</evidence>
<dbReference type="InterPro" id="IPR001633">
    <property type="entry name" value="EAL_dom"/>
</dbReference>
<dbReference type="SMART" id="SM00052">
    <property type="entry name" value="EAL"/>
    <property type="match status" value="1"/>
</dbReference>
<dbReference type="InterPro" id="IPR029787">
    <property type="entry name" value="Nucleotide_cyclase"/>
</dbReference>
<dbReference type="SUPFAM" id="SSF55785">
    <property type="entry name" value="PYP-like sensor domain (PAS domain)"/>
    <property type="match status" value="1"/>
</dbReference>
<keyword evidence="1" id="KW-0812">Transmembrane</keyword>
<dbReference type="InterPro" id="IPR035965">
    <property type="entry name" value="PAS-like_dom_sf"/>
</dbReference>
<evidence type="ECO:0000259" key="3">
    <source>
        <dbReference type="PROSITE" id="PS50883"/>
    </source>
</evidence>
<dbReference type="InterPro" id="IPR052155">
    <property type="entry name" value="Biofilm_reg_signaling"/>
</dbReference>
<dbReference type="Gene3D" id="3.30.70.270">
    <property type="match status" value="1"/>
</dbReference>
<dbReference type="PROSITE" id="PS50883">
    <property type="entry name" value="EAL"/>
    <property type="match status" value="1"/>
</dbReference>
<evidence type="ECO:0000313" key="6">
    <source>
        <dbReference type="Proteomes" id="UP000219494"/>
    </source>
</evidence>
<proteinExistence type="predicted"/>
<dbReference type="InterPro" id="IPR000014">
    <property type="entry name" value="PAS"/>
</dbReference>
<feature type="transmembrane region" description="Helical" evidence="1">
    <location>
        <begin position="49"/>
        <end position="69"/>
    </location>
</feature>
<dbReference type="Pfam" id="PF08448">
    <property type="entry name" value="PAS_4"/>
    <property type="match status" value="1"/>
</dbReference>
<dbReference type="InterPro" id="IPR013656">
    <property type="entry name" value="PAS_4"/>
</dbReference>
<dbReference type="Pfam" id="PF00990">
    <property type="entry name" value="GGDEF"/>
    <property type="match status" value="1"/>
</dbReference>
<dbReference type="InterPro" id="IPR000700">
    <property type="entry name" value="PAS-assoc_C"/>
</dbReference>
<feature type="transmembrane region" description="Helical" evidence="1">
    <location>
        <begin position="75"/>
        <end position="93"/>
    </location>
</feature>
<accession>A0A285R2E2</accession>
<dbReference type="NCBIfam" id="TIGR00229">
    <property type="entry name" value="sensory_box"/>
    <property type="match status" value="1"/>
</dbReference>
<sequence length="790" mass="85196">MDDGVTGQTTSQFAAPRIDARALLGLYDPADATDWAPIRAAQVNAAGRLVLLLLAANLLGTVLVATLFAGSVPSWQLGGWGAAVIATATVVTIRRLGARGRTERDVSLRDVQRTFVDGIALGLVWGAAPLLFGLRAEPAALLALSSVLAVLMAAAAIAMAALPLATLLFLALVGGASAATFVLRGFDTVAVTTVLFTVLLMAACFLRCRAVVVIRAGEIALAERDETVSLLLRETEEENTADWLWEIDAQRRVVRASPRFARSIGVDPGTINGKGFLEILAGPTWEGGNFAAGLRDLADKLKAREAFRDLLLPVYVDGVERWWEMSASPRFLEDRGFVGFRGVGSDVTEQRASADKINRMARYDTLTGLPNRLQIYETLGRAMQEADKWGSRCAFMMIDLDRFKAVNDTLGHPVGDRLLGRVSERLKTLMSDNEMIGRLGGDEFAVVVRDATDSAALERLAHRIIGTLSAPYDVDQHTLFIGASVGLAVGPRDGRTPEMLIRSADLALYRSKDAGGGVFHAYEPQLHLRAEERRVLEMALRGALEKNQLHLAYQPVVNAGTGTLTGFEALLRWTHPELGSISPGKFIPLAEEARLIAPIGEWVLRTACEEAASWNNQVRIAVNVSAEQLHNPGYVAIVANALASSGLRADRLELEVTESVFMREGTGATQTLEKLLDLGIRLSLDDFGTGYSSLGYLSRTRFSSIKIDRSFVQGASKGVKEALAIIRAVVALAQSLGMATTAEGVETEDEHRLVQLLGCNKVQGFYFGRPLPVEEARALATDRAAESRAA</sequence>
<feature type="domain" description="EAL" evidence="3">
    <location>
        <begin position="533"/>
        <end position="784"/>
    </location>
</feature>
<dbReference type="Proteomes" id="UP000219494">
    <property type="component" value="Unassembled WGS sequence"/>
</dbReference>
<feature type="transmembrane region" description="Helical" evidence="1">
    <location>
        <begin position="189"/>
        <end position="206"/>
    </location>
</feature>
<dbReference type="PROSITE" id="PS50113">
    <property type="entry name" value="PAC"/>
    <property type="match status" value="1"/>
</dbReference>
<protein>
    <submittedName>
        <fullName evidence="5">Diguanylate cyclase/phosphodiesterase with PAS/PAC sensor(S)</fullName>
    </submittedName>
</protein>
<dbReference type="SUPFAM" id="SSF141868">
    <property type="entry name" value="EAL domain-like"/>
    <property type="match status" value="1"/>
</dbReference>
<dbReference type="Pfam" id="PF00563">
    <property type="entry name" value="EAL"/>
    <property type="match status" value="1"/>
</dbReference>
<name>A0A285R2E2_9SPHN</name>
<feature type="transmembrane region" description="Helical" evidence="1">
    <location>
        <begin position="114"/>
        <end position="132"/>
    </location>
</feature>
<dbReference type="PANTHER" id="PTHR44757:SF10">
    <property type="entry name" value="MEMBRANE PROTEIN"/>
    <property type="match status" value="1"/>
</dbReference>
<evidence type="ECO:0000259" key="4">
    <source>
        <dbReference type="PROSITE" id="PS50887"/>
    </source>
</evidence>
<dbReference type="AlphaFoldDB" id="A0A285R2E2"/>
<dbReference type="Gene3D" id="3.30.450.20">
    <property type="entry name" value="PAS domain"/>
    <property type="match status" value="1"/>
</dbReference>
<dbReference type="PANTHER" id="PTHR44757">
    <property type="entry name" value="DIGUANYLATE CYCLASE DGCP"/>
    <property type="match status" value="1"/>
</dbReference>
<dbReference type="EMBL" id="OBMI01000004">
    <property type="protein sequence ID" value="SOB88273.1"/>
    <property type="molecule type" value="Genomic_DNA"/>
</dbReference>
<dbReference type="OrthoDB" id="9814202at2"/>
<feature type="domain" description="PAC" evidence="2">
    <location>
        <begin position="305"/>
        <end position="359"/>
    </location>
</feature>
<organism evidence="5 6">
    <name type="scientific">Sphingomonas guangdongensis</name>
    <dbReference type="NCBI Taxonomy" id="1141890"/>
    <lineage>
        <taxon>Bacteria</taxon>
        <taxon>Pseudomonadati</taxon>
        <taxon>Pseudomonadota</taxon>
        <taxon>Alphaproteobacteria</taxon>
        <taxon>Sphingomonadales</taxon>
        <taxon>Sphingomonadaceae</taxon>
        <taxon>Sphingomonas</taxon>
    </lineage>
</organism>
<dbReference type="PROSITE" id="PS50887">
    <property type="entry name" value="GGDEF"/>
    <property type="match status" value="1"/>
</dbReference>
<dbReference type="CDD" id="cd01949">
    <property type="entry name" value="GGDEF"/>
    <property type="match status" value="1"/>
</dbReference>
<dbReference type="InterPro" id="IPR000160">
    <property type="entry name" value="GGDEF_dom"/>
</dbReference>
<dbReference type="InterPro" id="IPR043128">
    <property type="entry name" value="Rev_trsase/Diguanyl_cyclase"/>
</dbReference>
<dbReference type="SUPFAM" id="SSF55073">
    <property type="entry name" value="Nucleotide cyclase"/>
    <property type="match status" value="1"/>
</dbReference>
<reference evidence="5 6" key="1">
    <citation type="submission" date="2017-07" db="EMBL/GenBank/DDBJ databases">
        <authorList>
            <person name="Sun Z.S."/>
            <person name="Albrecht U."/>
            <person name="Echele G."/>
            <person name="Lee C.C."/>
        </authorList>
    </citation>
    <scope>NUCLEOTIDE SEQUENCE [LARGE SCALE GENOMIC DNA]</scope>
    <source>
        <strain evidence="5 6">CGMCC 1.12672</strain>
    </source>
</reference>
<dbReference type="InterPro" id="IPR035919">
    <property type="entry name" value="EAL_sf"/>
</dbReference>
<dbReference type="RefSeq" id="WP_097065171.1">
    <property type="nucleotide sequence ID" value="NZ_OBMI01000004.1"/>
</dbReference>
<evidence type="ECO:0000256" key="1">
    <source>
        <dbReference type="SAM" id="Phobius"/>
    </source>
</evidence>
<feature type="domain" description="GGDEF" evidence="4">
    <location>
        <begin position="391"/>
        <end position="524"/>
    </location>
</feature>
<dbReference type="NCBIfam" id="TIGR00254">
    <property type="entry name" value="GGDEF"/>
    <property type="match status" value="1"/>
</dbReference>
<dbReference type="CDD" id="cd01948">
    <property type="entry name" value="EAL"/>
    <property type="match status" value="1"/>
</dbReference>
<keyword evidence="1" id="KW-1133">Transmembrane helix</keyword>
<dbReference type="Gene3D" id="3.20.20.450">
    <property type="entry name" value="EAL domain"/>
    <property type="match status" value="1"/>
</dbReference>
<dbReference type="SMART" id="SM00267">
    <property type="entry name" value="GGDEF"/>
    <property type="match status" value="1"/>
</dbReference>
<gene>
    <name evidence="5" type="ORF">SAMN06297144_3423</name>
</gene>
<evidence type="ECO:0000259" key="2">
    <source>
        <dbReference type="PROSITE" id="PS50113"/>
    </source>
</evidence>
<keyword evidence="1" id="KW-0472">Membrane</keyword>
<keyword evidence="6" id="KW-1185">Reference proteome</keyword>